<reference evidence="3 4" key="1">
    <citation type="submission" date="2018-12" db="EMBL/GenBank/DDBJ databases">
        <authorList>
            <person name="Grouzdev D.S."/>
            <person name="Krutkina M.S."/>
        </authorList>
    </citation>
    <scope>NUCLEOTIDE SEQUENCE [LARGE SCALE GENOMIC DNA]</scope>
    <source>
        <strain evidence="3 4">RmlP026</strain>
    </source>
</reference>
<name>A0A4Q2U3B8_9HYPH</name>
<keyword evidence="1" id="KW-1133">Transmembrane helix</keyword>
<comment type="caution">
    <text evidence="3">The sequence shown here is derived from an EMBL/GenBank/DDBJ whole genome shotgun (WGS) entry which is preliminary data.</text>
</comment>
<dbReference type="AlphaFoldDB" id="A0A4Q2U3B8"/>
<dbReference type="EMBL" id="QYBB01000022">
    <property type="protein sequence ID" value="RYC30690.1"/>
    <property type="molecule type" value="Genomic_DNA"/>
</dbReference>
<dbReference type="Gene3D" id="1.20.144.10">
    <property type="entry name" value="Phosphatidic acid phosphatase type 2/haloperoxidase"/>
    <property type="match status" value="1"/>
</dbReference>
<evidence type="ECO:0000313" key="3">
    <source>
        <dbReference type="EMBL" id="RYC30690.1"/>
    </source>
</evidence>
<evidence type="ECO:0000256" key="1">
    <source>
        <dbReference type="SAM" id="Phobius"/>
    </source>
</evidence>
<evidence type="ECO:0000313" key="4">
    <source>
        <dbReference type="Proteomes" id="UP000290759"/>
    </source>
</evidence>
<feature type="transmembrane region" description="Helical" evidence="1">
    <location>
        <begin position="77"/>
        <end position="95"/>
    </location>
</feature>
<feature type="transmembrane region" description="Helical" evidence="1">
    <location>
        <begin position="6"/>
        <end position="25"/>
    </location>
</feature>
<dbReference type="RefSeq" id="WP_129228229.1">
    <property type="nucleotide sequence ID" value="NZ_QYBB01000022.1"/>
</dbReference>
<sequence length="216" mass="22369">MRSGAGAFLAVLSCPVAVMFCVAVVDQPMALLAHADLAGHRRLFDAMTHVVDPIPPLAACGLGVAGFAALLGWRPGAAAQTLIACCVATLIAIVLKDELKFAFGRLWPETWVEANPSLIGDGAYGFFPFHGGRGWSSFPSGHTTLVTAPVAVLWARLPRWRPILALPVVVAVAGLFGADYHFVGDMVAGLYLGAACGAGALALVREPVGTGFAPPP</sequence>
<reference evidence="3 4" key="2">
    <citation type="submission" date="2019-02" db="EMBL/GenBank/DDBJ databases">
        <title>'Lichenibacterium ramalinii' gen. nov. sp. nov., 'Lichenibacterium minor' gen. nov. sp. nov.</title>
        <authorList>
            <person name="Pankratov T."/>
        </authorList>
    </citation>
    <scope>NUCLEOTIDE SEQUENCE [LARGE SCALE GENOMIC DNA]</scope>
    <source>
        <strain evidence="3 4">RmlP026</strain>
    </source>
</reference>
<dbReference type="InterPro" id="IPR036938">
    <property type="entry name" value="PAP2/HPO_sf"/>
</dbReference>
<dbReference type="InterPro" id="IPR000326">
    <property type="entry name" value="PAP2/HPO"/>
</dbReference>
<protein>
    <submittedName>
        <fullName evidence="3">Phosphatase PAP2 family protein</fullName>
    </submittedName>
</protein>
<feature type="domain" description="Phosphatidic acid phosphatase type 2/haloperoxidase" evidence="2">
    <location>
        <begin position="83"/>
        <end position="204"/>
    </location>
</feature>
<dbReference type="Proteomes" id="UP000290759">
    <property type="component" value="Unassembled WGS sequence"/>
</dbReference>
<feature type="transmembrane region" description="Helical" evidence="1">
    <location>
        <begin position="163"/>
        <end position="182"/>
    </location>
</feature>
<gene>
    <name evidence="3" type="ORF">D3273_17760</name>
</gene>
<keyword evidence="4" id="KW-1185">Reference proteome</keyword>
<keyword evidence="1" id="KW-0472">Membrane</keyword>
<keyword evidence="1" id="KW-0812">Transmembrane</keyword>
<accession>A0A4Q2U3B8</accession>
<feature type="transmembrane region" description="Helical" evidence="1">
    <location>
        <begin position="46"/>
        <end position="71"/>
    </location>
</feature>
<dbReference type="Pfam" id="PF01569">
    <property type="entry name" value="PAP2"/>
    <property type="match status" value="1"/>
</dbReference>
<dbReference type="OrthoDB" id="9780507at2"/>
<organism evidence="3 4">
    <name type="scientific">Lichenibacterium minor</name>
    <dbReference type="NCBI Taxonomy" id="2316528"/>
    <lineage>
        <taxon>Bacteria</taxon>
        <taxon>Pseudomonadati</taxon>
        <taxon>Pseudomonadota</taxon>
        <taxon>Alphaproteobacteria</taxon>
        <taxon>Hyphomicrobiales</taxon>
        <taxon>Lichenihabitantaceae</taxon>
        <taxon>Lichenibacterium</taxon>
    </lineage>
</organism>
<dbReference type="SUPFAM" id="SSF48317">
    <property type="entry name" value="Acid phosphatase/Vanadium-dependent haloperoxidase"/>
    <property type="match status" value="1"/>
</dbReference>
<evidence type="ECO:0000259" key="2">
    <source>
        <dbReference type="Pfam" id="PF01569"/>
    </source>
</evidence>
<proteinExistence type="predicted"/>